<dbReference type="Gene3D" id="3.90.226.10">
    <property type="entry name" value="2-enoyl-CoA Hydratase, Chain A, domain 1"/>
    <property type="match status" value="1"/>
</dbReference>
<dbReference type="NCBIfam" id="NF006699">
    <property type="entry name" value="PRK09245.1"/>
    <property type="match status" value="1"/>
</dbReference>
<dbReference type="GO" id="GO:0016829">
    <property type="term" value="F:lyase activity"/>
    <property type="evidence" value="ECO:0007669"/>
    <property type="project" value="UniProtKB-KW"/>
</dbReference>
<gene>
    <name evidence="4" type="ORF">HQ497_06450</name>
</gene>
<accession>A0A972VX97</accession>
<comment type="similarity">
    <text evidence="1 3">Belongs to the enoyl-CoA hydratase/isomerase family.</text>
</comment>
<dbReference type="InterPro" id="IPR018376">
    <property type="entry name" value="Enoyl-CoA_hyd/isom_CS"/>
</dbReference>
<dbReference type="PANTHER" id="PTHR11941:SF54">
    <property type="entry name" value="ENOYL-COA HYDRATASE, MITOCHONDRIAL"/>
    <property type="match status" value="1"/>
</dbReference>
<proteinExistence type="inferred from homology"/>
<organism evidence="4 5">
    <name type="scientific">SAR86 cluster bacterium</name>
    <dbReference type="NCBI Taxonomy" id="2030880"/>
    <lineage>
        <taxon>Bacteria</taxon>
        <taxon>Pseudomonadati</taxon>
        <taxon>Pseudomonadota</taxon>
        <taxon>Gammaproteobacteria</taxon>
        <taxon>SAR86 cluster</taxon>
    </lineage>
</organism>
<dbReference type="CDD" id="cd06558">
    <property type="entry name" value="crotonase-like"/>
    <property type="match status" value="1"/>
</dbReference>
<protein>
    <submittedName>
        <fullName evidence="4">Crotonase/enoyl-CoA hydratase family protein</fullName>
    </submittedName>
</protein>
<dbReference type="PANTHER" id="PTHR11941">
    <property type="entry name" value="ENOYL-COA HYDRATASE-RELATED"/>
    <property type="match status" value="1"/>
</dbReference>
<evidence type="ECO:0000313" key="5">
    <source>
        <dbReference type="Proteomes" id="UP000754644"/>
    </source>
</evidence>
<comment type="caution">
    <text evidence="4">The sequence shown here is derived from an EMBL/GenBank/DDBJ whole genome shotgun (WGS) entry which is preliminary data.</text>
</comment>
<keyword evidence="2" id="KW-0456">Lyase</keyword>
<evidence type="ECO:0000256" key="2">
    <source>
        <dbReference type="ARBA" id="ARBA00023239"/>
    </source>
</evidence>
<dbReference type="Proteomes" id="UP000754644">
    <property type="component" value="Unassembled WGS sequence"/>
</dbReference>
<dbReference type="EMBL" id="JABMOJ010000240">
    <property type="protein sequence ID" value="NQV64989.1"/>
    <property type="molecule type" value="Genomic_DNA"/>
</dbReference>
<dbReference type="InterPro" id="IPR014748">
    <property type="entry name" value="Enoyl-CoA_hydra_C"/>
</dbReference>
<evidence type="ECO:0000256" key="1">
    <source>
        <dbReference type="ARBA" id="ARBA00005254"/>
    </source>
</evidence>
<reference evidence="4" key="1">
    <citation type="submission" date="2020-05" db="EMBL/GenBank/DDBJ databases">
        <title>Sulfur intermediates as new biogeochemical hubs in an aquatic model microbial ecosystem.</title>
        <authorList>
            <person name="Vigneron A."/>
        </authorList>
    </citation>
    <scope>NUCLEOTIDE SEQUENCE</scope>
    <source>
        <strain evidence="4">Bin.250</strain>
    </source>
</reference>
<dbReference type="SUPFAM" id="SSF52096">
    <property type="entry name" value="ClpP/crotonase"/>
    <property type="match status" value="1"/>
</dbReference>
<dbReference type="Gene3D" id="1.10.12.10">
    <property type="entry name" value="Lyase 2-enoyl-coa Hydratase, Chain A, domain 2"/>
    <property type="match status" value="1"/>
</dbReference>
<evidence type="ECO:0000313" key="4">
    <source>
        <dbReference type="EMBL" id="NQV64989.1"/>
    </source>
</evidence>
<dbReference type="PROSITE" id="PS00166">
    <property type="entry name" value="ENOYL_COA_HYDRATASE"/>
    <property type="match status" value="1"/>
</dbReference>
<dbReference type="AlphaFoldDB" id="A0A972VX97"/>
<dbReference type="InterPro" id="IPR001753">
    <property type="entry name" value="Enoyl-CoA_hydra/iso"/>
</dbReference>
<evidence type="ECO:0000256" key="3">
    <source>
        <dbReference type="RuleBase" id="RU003707"/>
    </source>
</evidence>
<name>A0A972VX97_9GAMM</name>
<dbReference type="InterPro" id="IPR029045">
    <property type="entry name" value="ClpP/crotonase-like_dom_sf"/>
</dbReference>
<dbReference type="Pfam" id="PF00378">
    <property type="entry name" value="ECH_1"/>
    <property type="match status" value="1"/>
</dbReference>
<sequence length="276" mass="29319">MAATPTATEAHSEPLIYAQSGHVVTLTLNRHETRNAISEDDMIDAIEAACTRINQDHSVRVVIITGAGSAFSSGGNVKDMQDKSGMFGGTATEIRDGYRRGIQRIPLAIHRLEVPIIAAVNGAAIGAGCDLTMMCDMRVASEKALFAESFVKVGLIPGDGGAWFLPRVVGVSRANEMAFTGEPVNAATALAWGMVSRVVAPDELMNAANELAARIAVNPPSALRMTKKLLKEGEHTQLESLLEMSASLQALAHQTKDHAEAVDAIIGRRPPHFTGE</sequence>
<dbReference type="GO" id="GO:0006635">
    <property type="term" value="P:fatty acid beta-oxidation"/>
    <property type="evidence" value="ECO:0007669"/>
    <property type="project" value="TreeGrafter"/>
</dbReference>